<gene>
    <name evidence="2" type="ORF">KO481_38060</name>
</gene>
<dbReference type="Proteomes" id="UP000733379">
    <property type="component" value="Unassembled WGS sequence"/>
</dbReference>
<evidence type="ECO:0000313" key="3">
    <source>
        <dbReference type="Proteomes" id="UP000733379"/>
    </source>
</evidence>
<dbReference type="RefSeq" id="WP_215923397.1">
    <property type="nucleotide sequence ID" value="NZ_JAHKNI010000020.1"/>
</dbReference>
<protein>
    <submittedName>
        <fullName evidence="2">MarR family transcriptional regulator</fullName>
    </submittedName>
</protein>
<dbReference type="InterPro" id="IPR036388">
    <property type="entry name" value="WH-like_DNA-bd_sf"/>
</dbReference>
<name>A0ABS6BAK6_9NOCA</name>
<comment type="caution">
    <text evidence="2">The sequence shown here is derived from an EMBL/GenBank/DDBJ whole genome shotgun (WGS) entry which is preliminary data.</text>
</comment>
<dbReference type="Pfam" id="PF12802">
    <property type="entry name" value="MarR_2"/>
    <property type="match status" value="1"/>
</dbReference>
<dbReference type="SUPFAM" id="SSF46785">
    <property type="entry name" value="Winged helix' DNA-binding domain"/>
    <property type="match status" value="1"/>
</dbReference>
<dbReference type="Gene3D" id="1.10.10.10">
    <property type="entry name" value="Winged helix-like DNA-binding domain superfamily/Winged helix DNA-binding domain"/>
    <property type="match status" value="1"/>
</dbReference>
<dbReference type="SMART" id="SM00347">
    <property type="entry name" value="HTH_MARR"/>
    <property type="match status" value="1"/>
</dbReference>
<accession>A0ABS6BAK6</accession>
<dbReference type="PROSITE" id="PS50995">
    <property type="entry name" value="HTH_MARR_2"/>
    <property type="match status" value="1"/>
</dbReference>
<reference evidence="2 3" key="1">
    <citation type="submission" date="2021-06" db="EMBL/GenBank/DDBJ databases">
        <title>Actinomycetes sequencing.</title>
        <authorList>
            <person name="Shan Q."/>
        </authorList>
    </citation>
    <scope>NUCLEOTIDE SEQUENCE [LARGE SCALE GENOMIC DNA]</scope>
    <source>
        <strain evidence="2 3">NEAU-G5</strain>
    </source>
</reference>
<sequence length="183" mass="20038">MSRARRDTRQIALAEAFSEMGQAWIRWVHASVPDDAVSYARLRVLTALEGNPDGLTMSGIAAALGVTGRRVTVLVDALVDDGLVARYAHPTDGRSTIIEITEAGLAQQRTVWQQHQRTISVAFDGLSDEDQVRLLGISRTLTDAFRQRLAEHTAPPIDECAAPSAAVLIRNNRPVHATRPTRH</sequence>
<feature type="domain" description="HTH marR-type" evidence="1">
    <location>
        <begin position="1"/>
        <end position="143"/>
    </location>
</feature>
<dbReference type="InterPro" id="IPR039422">
    <property type="entry name" value="MarR/SlyA-like"/>
</dbReference>
<dbReference type="EMBL" id="JAHKNI010000020">
    <property type="protein sequence ID" value="MBU3067314.1"/>
    <property type="molecule type" value="Genomic_DNA"/>
</dbReference>
<dbReference type="PANTHER" id="PTHR33164">
    <property type="entry name" value="TRANSCRIPTIONAL REGULATOR, MARR FAMILY"/>
    <property type="match status" value="1"/>
</dbReference>
<dbReference type="InterPro" id="IPR036390">
    <property type="entry name" value="WH_DNA-bd_sf"/>
</dbReference>
<dbReference type="PANTHER" id="PTHR33164:SF103">
    <property type="entry name" value="REGULATORY PROTEIN MARR"/>
    <property type="match status" value="1"/>
</dbReference>
<organism evidence="2 3">
    <name type="scientific">Nocardia albiluteola</name>
    <dbReference type="NCBI Taxonomy" id="2842303"/>
    <lineage>
        <taxon>Bacteria</taxon>
        <taxon>Bacillati</taxon>
        <taxon>Actinomycetota</taxon>
        <taxon>Actinomycetes</taxon>
        <taxon>Mycobacteriales</taxon>
        <taxon>Nocardiaceae</taxon>
        <taxon>Nocardia</taxon>
    </lineage>
</organism>
<evidence type="ECO:0000259" key="1">
    <source>
        <dbReference type="PROSITE" id="PS50995"/>
    </source>
</evidence>
<evidence type="ECO:0000313" key="2">
    <source>
        <dbReference type="EMBL" id="MBU3067314.1"/>
    </source>
</evidence>
<dbReference type="InterPro" id="IPR000835">
    <property type="entry name" value="HTH_MarR-typ"/>
</dbReference>
<keyword evidence="3" id="KW-1185">Reference proteome</keyword>
<proteinExistence type="predicted"/>